<dbReference type="AlphaFoldDB" id="A0AAD3CF45"/>
<evidence type="ECO:0000313" key="3">
    <source>
        <dbReference type="Proteomes" id="UP001054902"/>
    </source>
</evidence>
<comment type="caution">
    <text evidence="2">The sequence shown here is derived from an EMBL/GenBank/DDBJ whole genome shotgun (WGS) entry which is preliminary data.</text>
</comment>
<feature type="region of interest" description="Disordered" evidence="1">
    <location>
        <begin position="1"/>
        <end position="30"/>
    </location>
</feature>
<protein>
    <submittedName>
        <fullName evidence="2">Uncharacterized protein</fullName>
    </submittedName>
</protein>
<evidence type="ECO:0000256" key="1">
    <source>
        <dbReference type="SAM" id="MobiDB-lite"/>
    </source>
</evidence>
<keyword evidence="3" id="KW-1185">Reference proteome</keyword>
<feature type="region of interest" description="Disordered" evidence="1">
    <location>
        <begin position="44"/>
        <end position="72"/>
    </location>
</feature>
<gene>
    <name evidence="2" type="ORF">CTEN210_00419</name>
</gene>
<organism evidence="2 3">
    <name type="scientific">Chaetoceros tenuissimus</name>
    <dbReference type="NCBI Taxonomy" id="426638"/>
    <lineage>
        <taxon>Eukaryota</taxon>
        <taxon>Sar</taxon>
        <taxon>Stramenopiles</taxon>
        <taxon>Ochrophyta</taxon>
        <taxon>Bacillariophyta</taxon>
        <taxon>Coscinodiscophyceae</taxon>
        <taxon>Chaetocerotophycidae</taxon>
        <taxon>Chaetocerotales</taxon>
        <taxon>Chaetocerotaceae</taxon>
        <taxon>Chaetoceros</taxon>
    </lineage>
</organism>
<name>A0AAD3CF45_9STRA</name>
<reference evidence="2 3" key="1">
    <citation type="journal article" date="2021" name="Sci. Rep.">
        <title>The genome of the diatom Chaetoceros tenuissimus carries an ancient integrated fragment of an extant virus.</title>
        <authorList>
            <person name="Hongo Y."/>
            <person name="Kimura K."/>
            <person name="Takaki Y."/>
            <person name="Yoshida Y."/>
            <person name="Baba S."/>
            <person name="Kobayashi G."/>
            <person name="Nagasaki K."/>
            <person name="Hano T."/>
            <person name="Tomaru Y."/>
        </authorList>
    </citation>
    <scope>NUCLEOTIDE SEQUENCE [LARGE SCALE GENOMIC DNA]</scope>
    <source>
        <strain evidence="2 3">NIES-3715</strain>
    </source>
</reference>
<evidence type="ECO:0000313" key="2">
    <source>
        <dbReference type="EMBL" id="GFH43945.1"/>
    </source>
</evidence>
<dbReference type="EMBL" id="BLLK01000019">
    <property type="protein sequence ID" value="GFH43945.1"/>
    <property type="molecule type" value="Genomic_DNA"/>
</dbReference>
<feature type="compositionally biased region" description="Low complexity" evidence="1">
    <location>
        <begin position="1"/>
        <end position="27"/>
    </location>
</feature>
<proteinExistence type="predicted"/>
<dbReference type="Proteomes" id="UP001054902">
    <property type="component" value="Unassembled WGS sequence"/>
</dbReference>
<accession>A0AAD3CF45</accession>
<sequence length="72" mass="7472">MSGKGNSSSSSGNNNSGQSGNSSSGASEPQVVSGWQYHMYSQGSGGDRYAYIGKDESGEPEFIDYGPKGGRR</sequence>